<proteinExistence type="predicted"/>
<reference evidence="1" key="2">
    <citation type="submission" date="2020-05" db="UniProtKB">
        <authorList>
            <consortium name="EnsemblMetazoa"/>
        </authorList>
    </citation>
    <scope>IDENTIFICATION</scope>
    <source>
        <strain evidence="1">MINIMUS1</strain>
    </source>
</reference>
<keyword evidence="2" id="KW-1185">Reference proteome</keyword>
<sequence>MDYLLKRPDTQARCIWKVLASKRLLVDHLELVEMCLKLDHSMGNAVSKFVWPRKTICAGCICIIAVTTRFSPSYISNKWQVVASTTSALLLGAMAYEEVVVYRDVAKVTSLIESMELYDHAMKKALMFVNELVFGKQRISFLKDFEIEREMLRMSTENCIKAIYDMYGFVKILEKKTVLRDEYNQFYDPLETLESCEVFKQMIPSQTMAKELHNIFLYMQSHCLLRLSLAILSDVKIGEIKDEANHLIGCLTSHANELKKRTMLLGVPQLDDLEVMNVVKQTSSKELLSVKQQSLELTAKLAANTLQLMLIDENIQAHSSPPSYMAHLQLRDTANNLAAIHSIFLTRMDECERLLITVKKLLNCIEHPKQKNEDPADIEPAQEGTSDELLPESHNAAHELRDEFFLNTGTEGEEDPNDSTSAMYNLLAEDELVSKRLMKKQFQPILQQLRERLVPVKESFKERERVALQLNGIIMQDEEESYDAYRTHMASRSITIETDDESDCEEFEMKMRYNRSQNKYKDDRDFLASKPQISFLASLPKVAQMDENILE</sequence>
<accession>A0A182W477</accession>
<organism evidence="1 2">
    <name type="scientific">Anopheles minimus</name>
    <dbReference type="NCBI Taxonomy" id="112268"/>
    <lineage>
        <taxon>Eukaryota</taxon>
        <taxon>Metazoa</taxon>
        <taxon>Ecdysozoa</taxon>
        <taxon>Arthropoda</taxon>
        <taxon>Hexapoda</taxon>
        <taxon>Insecta</taxon>
        <taxon>Pterygota</taxon>
        <taxon>Neoptera</taxon>
        <taxon>Endopterygota</taxon>
        <taxon>Diptera</taxon>
        <taxon>Nematocera</taxon>
        <taxon>Culicoidea</taxon>
        <taxon>Culicidae</taxon>
        <taxon>Anophelinae</taxon>
        <taxon>Anopheles</taxon>
    </lineage>
</organism>
<evidence type="ECO:0008006" key="3">
    <source>
        <dbReference type="Google" id="ProtNLM"/>
    </source>
</evidence>
<dbReference type="Proteomes" id="UP000075920">
    <property type="component" value="Unassembled WGS sequence"/>
</dbReference>
<name>A0A182W477_9DIPT</name>
<evidence type="ECO:0000313" key="2">
    <source>
        <dbReference type="Proteomes" id="UP000075920"/>
    </source>
</evidence>
<evidence type="ECO:0000313" key="1">
    <source>
        <dbReference type="EnsemblMetazoa" id="AMIN005140-PA"/>
    </source>
</evidence>
<dbReference type="VEuPathDB" id="VectorBase:AMIN005140"/>
<dbReference type="EnsemblMetazoa" id="AMIN005140-RA">
    <property type="protein sequence ID" value="AMIN005140-PA"/>
    <property type="gene ID" value="AMIN005140"/>
</dbReference>
<protein>
    <recommendedName>
        <fullName evidence="3">Vezatin</fullName>
    </recommendedName>
</protein>
<dbReference type="AlphaFoldDB" id="A0A182W477"/>
<reference evidence="2" key="1">
    <citation type="submission" date="2013-03" db="EMBL/GenBank/DDBJ databases">
        <title>The Genome Sequence of Anopheles minimus MINIMUS1.</title>
        <authorList>
            <consortium name="The Broad Institute Genomics Platform"/>
            <person name="Neafsey D.E."/>
            <person name="Walton C."/>
            <person name="Walker B."/>
            <person name="Young S.K."/>
            <person name="Zeng Q."/>
            <person name="Gargeya S."/>
            <person name="Fitzgerald M."/>
            <person name="Haas B."/>
            <person name="Abouelleil A."/>
            <person name="Allen A.W."/>
            <person name="Alvarado L."/>
            <person name="Arachchi H.M."/>
            <person name="Berlin A.M."/>
            <person name="Chapman S.B."/>
            <person name="Gainer-Dewar J."/>
            <person name="Goldberg J."/>
            <person name="Griggs A."/>
            <person name="Gujja S."/>
            <person name="Hansen M."/>
            <person name="Howarth C."/>
            <person name="Imamovic A."/>
            <person name="Ireland A."/>
            <person name="Larimer J."/>
            <person name="McCowan C."/>
            <person name="Murphy C."/>
            <person name="Pearson M."/>
            <person name="Poon T.W."/>
            <person name="Priest M."/>
            <person name="Roberts A."/>
            <person name="Saif S."/>
            <person name="Shea T."/>
            <person name="Sisk P."/>
            <person name="Sykes S."/>
            <person name="Wortman J."/>
            <person name="Nusbaum C."/>
            <person name="Birren B."/>
        </authorList>
    </citation>
    <scope>NUCLEOTIDE SEQUENCE [LARGE SCALE GENOMIC DNA]</scope>
    <source>
        <strain evidence="2">MINIMUS1</strain>
    </source>
</reference>